<dbReference type="OrthoDB" id="5139510at2759"/>
<gene>
    <name evidence="1" type="ORF">BO71DRAFT_282216</name>
</gene>
<reference evidence="1 2" key="1">
    <citation type="submission" date="2018-02" db="EMBL/GenBank/DDBJ databases">
        <title>The genomes of Aspergillus section Nigri reveals drivers in fungal speciation.</title>
        <authorList>
            <consortium name="DOE Joint Genome Institute"/>
            <person name="Vesth T.C."/>
            <person name="Nybo J."/>
            <person name="Theobald S."/>
            <person name="Brandl J."/>
            <person name="Frisvad J.C."/>
            <person name="Nielsen K.F."/>
            <person name="Lyhne E.K."/>
            <person name="Kogle M.E."/>
            <person name="Kuo A."/>
            <person name="Riley R."/>
            <person name="Clum A."/>
            <person name="Nolan M."/>
            <person name="Lipzen A."/>
            <person name="Salamov A."/>
            <person name="Henrissat B."/>
            <person name="Wiebenga A."/>
            <person name="De vries R.P."/>
            <person name="Grigoriev I.V."/>
            <person name="Mortensen U.H."/>
            <person name="Andersen M.R."/>
            <person name="Baker S.E."/>
        </authorList>
    </citation>
    <scope>NUCLEOTIDE SEQUENCE [LARGE SCALE GENOMIC DNA]</scope>
    <source>
        <strain evidence="1 2">CBS 707.79</strain>
    </source>
</reference>
<evidence type="ECO:0000313" key="2">
    <source>
        <dbReference type="Proteomes" id="UP000247810"/>
    </source>
</evidence>
<feature type="non-terminal residue" evidence="1">
    <location>
        <position position="172"/>
    </location>
</feature>
<keyword evidence="2" id="KW-1185">Reference proteome</keyword>
<dbReference type="VEuPathDB" id="FungiDB:BO71DRAFT_282216"/>
<dbReference type="AlphaFoldDB" id="A0A319CWG8"/>
<feature type="non-terminal residue" evidence="1">
    <location>
        <position position="1"/>
    </location>
</feature>
<dbReference type="EMBL" id="KZ826055">
    <property type="protein sequence ID" value="PYH88979.1"/>
    <property type="molecule type" value="Genomic_DNA"/>
</dbReference>
<evidence type="ECO:0000313" key="1">
    <source>
        <dbReference type="EMBL" id="PYH88979.1"/>
    </source>
</evidence>
<accession>A0A319CWG8</accession>
<dbReference type="Proteomes" id="UP000247810">
    <property type="component" value="Unassembled WGS sequence"/>
</dbReference>
<sequence>FATFYTWLRDHPHALQRVVFGGIRLADEGMEFRATDFPNLNEVICPPFQLKEHYHAAFDPPAMAIDRLLGPAVRTLVWDLTSYDQQNGAYWNSFKKEDEQWLREFAGLAAERRAALRTIRIEFSPETWSANRHGGYPWDRMERLREDTGPLGIGVEFTPPAITREEYWQAVA</sequence>
<organism evidence="1 2">
    <name type="scientific">Aspergillus ellipticus CBS 707.79</name>
    <dbReference type="NCBI Taxonomy" id="1448320"/>
    <lineage>
        <taxon>Eukaryota</taxon>
        <taxon>Fungi</taxon>
        <taxon>Dikarya</taxon>
        <taxon>Ascomycota</taxon>
        <taxon>Pezizomycotina</taxon>
        <taxon>Eurotiomycetes</taxon>
        <taxon>Eurotiomycetidae</taxon>
        <taxon>Eurotiales</taxon>
        <taxon>Aspergillaceae</taxon>
        <taxon>Aspergillus</taxon>
        <taxon>Aspergillus subgen. Circumdati</taxon>
    </lineage>
</organism>
<proteinExistence type="predicted"/>
<name>A0A319CWG8_9EURO</name>
<protein>
    <submittedName>
        <fullName evidence="1">Uncharacterized protein</fullName>
    </submittedName>
</protein>